<dbReference type="OrthoDB" id="9798918at2"/>
<dbReference type="PANTHER" id="PTHR35146">
    <property type="entry name" value="UPF0178 PROTEIN YAII"/>
    <property type="match status" value="1"/>
</dbReference>
<dbReference type="Proteomes" id="UP000187344">
    <property type="component" value="Unassembled WGS sequence"/>
</dbReference>
<dbReference type="InterPro" id="IPR003791">
    <property type="entry name" value="UPF0178"/>
</dbReference>
<comment type="similarity">
    <text evidence="1 2">Belongs to the UPF0178 family.</text>
</comment>
<evidence type="ECO:0000256" key="2">
    <source>
        <dbReference type="HAMAP-Rule" id="MF_00489"/>
    </source>
</evidence>
<dbReference type="PANTHER" id="PTHR35146:SF1">
    <property type="entry name" value="UPF0178 PROTEIN YAII"/>
    <property type="match status" value="1"/>
</dbReference>
<dbReference type="GeneID" id="92991003"/>
<evidence type="ECO:0000313" key="3">
    <source>
        <dbReference type="EMBL" id="OLY44372.1"/>
    </source>
</evidence>
<proteinExistence type="inferred from homology"/>
<sequence length="165" mass="18133">MTDKTIIKLFLDGDACPVKAEAYRVAERYHIKTFIVSNSFMRIPNEDFLEAVIVDQGLNKADDWIAEKADEASIVVTNDVPLADRVVKKGAVAISPSGRLFDAASIGAALATRNLFENLRESGVVTGGPRPFSGRDRSAFLGAIDLAVQRKKRQGYESDFTKKRL</sequence>
<dbReference type="EMBL" id="LXYT01000001">
    <property type="protein sequence ID" value="OLY44372.1"/>
    <property type="molecule type" value="Genomic_DNA"/>
</dbReference>
<dbReference type="Pfam" id="PF02639">
    <property type="entry name" value="DUF188"/>
    <property type="match status" value="1"/>
</dbReference>
<dbReference type="HAMAP" id="MF_00489">
    <property type="entry name" value="UPF0178"/>
    <property type="match status" value="1"/>
</dbReference>
<evidence type="ECO:0000256" key="1">
    <source>
        <dbReference type="ARBA" id="ARBA00008522"/>
    </source>
</evidence>
<name>A0A1R0FBU7_9HYPH</name>
<dbReference type="AlphaFoldDB" id="A0A1R0FBU7"/>
<organism evidence="3 4">
    <name type="scientific">Bartonella apis</name>
    <dbReference type="NCBI Taxonomy" id="1686310"/>
    <lineage>
        <taxon>Bacteria</taxon>
        <taxon>Pseudomonadati</taxon>
        <taxon>Pseudomonadota</taxon>
        <taxon>Alphaproteobacteria</taxon>
        <taxon>Hyphomicrobiales</taxon>
        <taxon>Bartonellaceae</taxon>
        <taxon>Bartonella</taxon>
    </lineage>
</organism>
<reference evidence="3 4" key="1">
    <citation type="submission" date="2016-12" db="EMBL/GenBank/DDBJ databases">
        <title>Comparative genomics of Bartonella apis.</title>
        <authorList>
            <person name="Engel P."/>
        </authorList>
    </citation>
    <scope>NUCLEOTIDE SEQUENCE [LARGE SCALE GENOMIC DNA]</scope>
    <source>
        <strain evidence="3 4">PEB0149</strain>
    </source>
</reference>
<gene>
    <name evidence="3" type="ORF">PEB0149_018410</name>
</gene>
<accession>A0A1R0FBU7</accession>
<comment type="caution">
    <text evidence="3">The sequence shown here is derived from an EMBL/GenBank/DDBJ whole genome shotgun (WGS) entry which is preliminary data.</text>
</comment>
<keyword evidence="4" id="KW-1185">Reference proteome</keyword>
<dbReference type="NCBIfam" id="NF001095">
    <property type="entry name" value="PRK00124.1"/>
    <property type="match status" value="1"/>
</dbReference>
<protein>
    <recommendedName>
        <fullName evidence="2">UPF0178 protein PEB0149_018410</fullName>
    </recommendedName>
</protein>
<dbReference type="RefSeq" id="WP_075869510.1">
    <property type="nucleotide sequence ID" value="NZ_CALYQA010000002.1"/>
</dbReference>
<evidence type="ECO:0000313" key="4">
    <source>
        <dbReference type="Proteomes" id="UP000187344"/>
    </source>
</evidence>